<dbReference type="Pfam" id="PF03734">
    <property type="entry name" value="YkuD"/>
    <property type="match status" value="1"/>
</dbReference>
<dbReference type="GO" id="GO:0018104">
    <property type="term" value="P:peptidoglycan-protein cross-linking"/>
    <property type="evidence" value="ECO:0007669"/>
    <property type="project" value="TreeGrafter"/>
</dbReference>
<evidence type="ECO:0000259" key="12">
    <source>
        <dbReference type="PROSITE" id="PS52029"/>
    </source>
</evidence>
<organism evidence="13">
    <name type="scientific">Geobacter sp. (strain M21)</name>
    <dbReference type="NCBI Taxonomy" id="443144"/>
    <lineage>
        <taxon>Bacteria</taxon>
        <taxon>Pseudomonadati</taxon>
        <taxon>Thermodesulfobacteriota</taxon>
        <taxon>Desulfuromonadia</taxon>
        <taxon>Geobacterales</taxon>
        <taxon>Geobacteraceae</taxon>
        <taxon>Geobacter</taxon>
    </lineage>
</organism>
<dbReference type="SMART" id="SM00257">
    <property type="entry name" value="LysM"/>
    <property type="match status" value="1"/>
</dbReference>
<sequence>MATSPSRHGFIPPQGFASTPLSLIVFIIASAVSSFASAATFQEAGGIIGAIQQYTIGKGESLVEVARRFDVGYYSIVNANLGVDPFVPKPGTIVTVPTEWIVPHVKNDPDIVVNLPEYRLYLFSQGKPGGVFTFPLGIGDEGAETPLGSYTVIQKMTNPSWHVPDSIRHEVPELPQIVPPGPSNPLGTHALRLSRGNILIHGTNRPWGIGRRSSHGCLRLYPEDITTLFELAHIGMSVVVVYQPLKICVRDGKVLIEVHRCQENEPTVGQALKRLYDEGVLGKTDFSKLVRAILEKKGVPVEVSLAP</sequence>
<dbReference type="InterPro" id="IPR038063">
    <property type="entry name" value="Transpep_catalytic_dom"/>
</dbReference>
<dbReference type="InterPro" id="IPR036779">
    <property type="entry name" value="LysM_dom_sf"/>
</dbReference>
<gene>
    <name evidence="13" type="ordered locus">GM21_3289</name>
</gene>
<evidence type="ECO:0000256" key="8">
    <source>
        <dbReference type="ARBA" id="ARBA00023316"/>
    </source>
</evidence>
<evidence type="ECO:0000256" key="9">
    <source>
        <dbReference type="PROSITE-ProRule" id="PRU01373"/>
    </source>
</evidence>
<dbReference type="SUPFAM" id="SSF54106">
    <property type="entry name" value="LysM domain"/>
    <property type="match status" value="1"/>
</dbReference>
<evidence type="ECO:0000259" key="11">
    <source>
        <dbReference type="PROSITE" id="PS51782"/>
    </source>
</evidence>
<evidence type="ECO:0000256" key="5">
    <source>
        <dbReference type="ARBA" id="ARBA00022801"/>
    </source>
</evidence>
<keyword evidence="10" id="KW-0732">Signal</keyword>
<dbReference type="OrthoDB" id="9787225at2"/>
<dbReference type="eggNOG" id="COG1376">
    <property type="taxonomic scope" value="Bacteria"/>
</dbReference>
<keyword evidence="7 9" id="KW-0573">Peptidoglycan synthesis</keyword>
<comment type="similarity">
    <text evidence="2">Belongs to the YkuD family.</text>
</comment>
<evidence type="ECO:0000256" key="6">
    <source>
        <dbReference type="ARBA" id="ARBA00022960"/>
    </source>
</evidence>
<dbReference type="EMBL" id="CP001661">
    <property type="protein sequence ID" value="ACT19315.1"/>
    <property type="molecule type" value="Genomic_DNA"/>
</dbReference>
<dbReference type="HOGENOM" id="CLU_046834_1_0_7"/>
<dbReference type="CDD" id="cd16913">
    <property type="entry name" value="YkuD_like"/>
    <property type="match status" value="1"/>
</dbReference>
<feature type="chain" id="PRO_5002964708" evidence="10">
    <location>
        <begin position="39"/>
        <end position="307"/>
    </location>
</feature>
<dbReference type="InterPro" id="IPR005490">
    <property type="entry name" value="LD_TPept_cat_dom"/>
</dbReference>
<evidence type="ECO:0000256" key="3">
    <source>
        <dbReference type="ARBA" id="ARBA00022676"/>
    </source>
</evidence>
<dbReference type="GO" id="GO:0071555">
    <property type="term" value="P:cell wall organization"/>
    <property type="evidence" value="ECO:0007669"/>
    <property type="project" value="UniProtKB-UniRule"/>
</dbReference>
<dbReference type="InterPro" id="IPR050979">
    <property type="entry name" value="LD-transpeptidase"/>
</dbReference>
<dbReference type="UniPathway" id="UPA00219"/>
<dbReference type="Gene3D" id="3.10.350.10">
    <property type="entry name" value="LysM domain"/>
    <property type="match status" value="1"/>
</dbReference>
<proteinExistence type="inferred from homology"/>
<keyword evidence="6 9" id="KW-0133">Cell shape</keyword>
<dbReference type="GO" id="GO:0071972">
    <property type="term" value="F:peptidoglycan L,D-transpeptidase activity"/>
    <property type="evidence" value="ECO:0007669"/>
    <property type="project" value="TreeGrafter"/>
</dbReference>
<dbReference type="PROSITE" id="PS52029">
    <property type="entry name" value="LD_TPASE"/>
    <property type="match status" value="1"/>
</dbReference>
<evidence type="ECO:0000256" key="1">
    <source>
        <dbReference type="ARBA" id="ARBA00004752"/>
    </source>
</evidence>
<evidence type="ECO:0000256" key="10">
    <source>
        <dbReference type="SAM" id="SignalP"/>
    </source>
</evidence>
<evidence type="ECO:0000313" key="13">
    <source>
        <dbReference type="EMBL" id="ACT19315.1"/>
    </source>
</evidence>
<evidence type="ECO:0000256" key="7">
    <source>
        <dbReference type="ARBA" id="ARBA00022984"/>
    </source>
</evidence>
<accession>C6E4L9</accession>
<dbReference type="GO" id="GO:0008360">
    <property type="term" value="P:regulation of cell shape"/>
    <property type="evidence" value="ECO:0007669"/>
    <property type="project" value="UniProtKB-UniRule"/>
</dbReference>
<name>C6E4L9_GEOSM</name>
<feature type="signal peptide" evidence="10">
    <location>
        <begin position="1"/>
        <end position="38"/>
    </location>
</feature>
<keyword evidence="3" id="KW-0328">Glycosyltransferase</keyword>
<reference evidence="13" key="1">
    <citation type="submission" date="2009-07" db="EMBL/GenBank/DDBJ databases">
        <title>Complete sequence of Geobacter sp. M21.</title>
        <authorList>
            <consortium name="US DOE Joint Genome Institute"/>
            <person name="Lucas S."/>
            <person name="Copeland A."/>
            <person name="Lapidus A."/>
            <person name="Glavina del Rio T."/>
            <person name="Dalin E."/>
            <person name="Tice H."/>
            <person name="Bruce D."/>
            <person name="Goodwin L."/>
            <person name="Pitluck S."/>
            <person name="Saunders E."/>
            <person name="Brettin T."/>
            <person name="Detter J.C."/>
            <person name="Han C."/>
            <person name="Larimer F."/>
            <person name="Land M."/>
            <person name="Hauser L."/>
            <person name="Kyrpides N."/>
            <person name="Ovchinnikova G."/>
            <person name="Lovley D."/>
        </authorList>
    </citation>
    <scope>NUCLEOTIDE SEQUENCE [LARGE SCALE GENOMIC DNA]</scope>
    <source>
        <strain evidence="13">M21</strain>
    </source>
</reference>
<feature type="domain" description="LysM" evidence="11">
    <location>
        <begin position="52"/>
        <end position="96"/>
    </location>
</feature>
<dbReference type="SUPFAM" id="SSF141523">
    <property type="entry name" value="L,D-transpeptidase catalytic domain-like"/>
    <property type="match status" value="1"/>
</dbReference>
<evidence type="ECO:0000256" key="2">
    <source>
        <dbReference type="ARBA" id="ARBA00005992"/>
    </source>
</evidence>
<feature type="active site" description="Proton donor/acceptor" evidence="9">
    <location>
        <position position="201"/>
    </location>
</feature>
<dbReference type="Pfam" id="PF01476">
    <property type="entry name" value="LysM"/>
    <property type="match status" value="1"/>
</dbReference>
<dbReference type="STRING" id="443144.GM21_3289"/>
<dbReference type="GO" id="GO:0016757">
    <property type="term" value="F:glycosyltransferase activity"/>
    <property type="evidence" value="ECO:0007669"/>
    <property type="project" value="UniProtKB-KW"/>
</dbReference>
<dbReference type="PANTHER" id="PTHR30582">
    <property type="entry name" value="L,D-TRANSPEPTIDASE"/>
    <property type="match status" value="1"/>
</dbReference>
<keyword evidence="8 9" id="KW-0961">Cell wall biogenesis/degradation</keyword>
<dbReference type="Gene3D" id="2.40.440.10">
    <property type="entry name" value="L,D-transpeptidase catalytic domain-like"/>
    <property type="match status" value="1"/>
</dbReference>
<dbReference type="PANTHER" id="PTHR30582:SF24">
    <property type="entry name" value="L,D-TRANSPEPTIDASE ERFK_SRFK-RELATED"/>
    <property type="match status" value="1"/>
</dbReference>
<feature type="active site" description="Nucleophile" evidence="9">
    <location>
        <position position="217"/>
    </location>
</feature>
<comment type="pathway">
    <text evidence="1 9">Cell wall biogenesis; peptidoglycan biosynthesis.</text>
</comment>
<dbReference type="PROSITE" id="PS51782">
    <property type="entry name" value="LYSM"/>
    <property type="match status" value="1"/>
</dbReference>
<dbReference type="GO" id="GO:0005576">
    <property type="term" value="C:extracellular region"/>
    <property type="evidence" value="ECO:0007669"/>
    <property type="project" value="TreeGrafter"/>
</dbReference>
<keyword evidence="4" id="KW-0808">Transferase</keyword>
<dbReference type="KEGG" id="gem:GM21_3289"/>
<feature type="domain" description="L,D-TPase catalytic" evidence="12">
    <location>
        <begin position="109"/>
        <end position="241"/>
    </location>
</feature>
<keyword evidence="5" id="KW-0378">Hydrolase</keyword>
<dbReference type="InterPro" id="IPR018392">
    <property type="entry name" value="LysM"/>
</dbReference>
<protein>
    <submittedName>
        <fullName evidence="13">ErfK/YbiS/YcfS/YnhG family protein</fullName>
    </submittedName>
</protein>
<dbReference type="AlphaFoldDB" id="C6E4L9"/>
<evidence type="ECO:0000256" key="4">
    <source>
        <dbReference type="ARBA" id="ARBA00022679"/>
    </source>
</evidence>